<dbReference type="SUPFAM" id="SSF53901">
    <property type="entry name" value="Thiolase-like"/>
    <property type="match status" value="2"/>
</dbReference>
<evidence type="ECO:0000256" key="2">
    <source>
        <dbReference type="ARBA" id="ARBA00022679"/>
    </source>
</evidence>
<dbReference type="EMBL" id="CP072361">
    <property type="protein sequence ID" value="QUB75213.1"/>
    <property type="molecule type" value="Genomic_DNA"/>
</dbReference>
<keyword evidence="2 3" id="KW-0808">Transferase</keyword>
<comment type="similarity">
    <text evidence="1 3">Belongs to the thiolase-like superfamily. Beta-ketoacyl-ACP synthases family.</text>
</comment>
<dbReference type="InterPro" id="IPR020841">
    <property type="entry name" value="PKS_Beta-ketoAc_synthase_dom"/>
</dbReference>
<accession>A0ABX7XNR3</accession>
<dbReference type="Pfam" id="PF02801">
    <property type="entry name" value="Ketoacyl-synt_C"/>
    <property type="match status" value="1"/>
</dbReference>
<proteinExistence type="inferred from homology"/>
<organism evidence="5 6">
    <name type="scientific">Prevotella melaninogenica</name>
    <dbReference type="NCBI Taxonomy" id="28132"/>
    <lineage>
        <taxon>Bacteria</taxon>
        <taxon>Pseudomonadati</taxon>
        <taxon>Bacteroidota</taxon>
        <taxon>Bacteroidia</taxon>
        <taxon>Bacteroidales</taxon>
        <taxon>Prevotellaceae</taxon>
        <taxon>Prevotella</taxon>
    </lineage>
</organism>
<dbReference type="Pfam" id="PF00109">
    <property type="entry name" value="ketoacyl-synt"/>
    <property type="match status" value="1"/>
</dbReference>
<feature type="domain" description="Ketosynthase family 3 (KS3)" evidence="4">
    <location>
        <begin position="1"/>
        <end position="401"/>
    </location>
</feature>
<gene>
    <name evidence="5" type="ORF">J5A58_06715</name>
</gene>
<evidence type="ECO:0000256" key="3">
    <source>
        <dbReference type="RuleBase" id="RU003694"/>
    </source>
</evidence>
<dbReference type="CDD" id="cd00834">
    <property type="entry name" value="KAS_I_II"/>
    <property type="match status" value="1"/>
</dbReference>
<evidence type="ECO:0000259" key="4">
    <source>
        <dbReference type="PROSITE" id="PS52004"/>
    </source>
</evidence>
<dbReference type="RefSeq" id="WP_211807309.1">
    <property type="nucleotide sequence ID" value="NZ_CP072361.1"/>
</dbReference>
<dbReference type="PANTHER" id="PTHR11712">
    <property type="entry name" value="POLYKETIDE SYNTHASE-RELATED"/>
    <property type="match status" value="1"/>
</dbReference>
<dbReference type="InterPro" id="IPR014030">
    <property type="entry name" value="Ketoacyl_synth_N"/>
</dbReference>
<dbReference type="InterPro" id="IPR016039">
    <property type="entry name" value="Thiolase-like"/>
</dbReference>
<dbReference type="Pfam" id="PF13723">
    <property type="entry name" value="Ketoacyl-synt_2"/>
    <property type="match status" value="1"/>
</dbReference>
<dbReference type="InterPro" id="IPR000794">
    <property type="entry name" value="Beta-ketoacyl_synthase"/>
</dbReference>
<reference evidence="5 6" key="1">
    <citation type="submission" date="2021-03" db="EMBL/GenBank/DDBJ databases">
        <title>Human Oral Microbial Genomes.</title>
        <authorList>
            <person name="Johnston C.D."/>
            <person name="Chen T."/>
            <person name="Dewhirst F.E."/>
        </authorList>
    </citation>
    <scope>NUCLEOTIDE SEQUENCE [LARGE SCALE GENOMIC DNA]</scope>
    <source>
        <strain evidence="5 6">F0054</strain>
    </source>
</reference>
<dbReference type="SMART" id="SM00825">
    <property type="entry name" value="PKS_KS"/>
    <property type="match status" value="1"/>
</dbReference>
<dbReference type="Gene3D" id="3.40.47.10">
    <property type="match status" value="2"/>
</dbReference>
<dbReference type="PROSITE" id="PS52004">
    <property type="entry name" value="KS3_2"/>
    <property type="match status" value="1"/>
</dbReference>
<dbReference type="PANTHER" id="PTHR11712:SF320">
    <property type="entry name" value="BETA-KETOACYL SYNTHASE"/>
    <property type="match status" value="1"/>
</dbReference>
<dbReference type="Proteomes" id="UP000682195">
    <property type="component" value="Chromosome 1"/>
</dbReference>
<protein>
    <submittedName>
        <fullName evidence="5">Beta-ketoacyl-[acyl-carrier-protein] synthase family protein</fullName>
    </submittedName>
</protein>
<keyword evidence="6" id="KW-1185">Reference proteome</keyword>
<name>A0ABX7XNR3_9BACT</name>
<dbReference type="InterPro" id="IPR014031">
    <property type="entry name" value="Ketoacyl_synth_C"/>
</dbReference>
<sequence>MNIAVTGEGIVSAIGLNKQEVLASLLKKQSGIGMMKYLQSNHHELVVGEVDLSNEQMKEMIGIPSSQMMSRTALMGIIAIQQALDNAHINIADVLSRKEKGEALRIVLVSGTTVGGMDITELCFNELNEDSDLAFLQHHDCGSSTNIMGEHFGIFTEATTLSTACSSAANAIIFGARLLKNGYADIVVAGGTESLSRFHLNGFNSLMILDHQRCRPFDATRAGLNLGEGAAYIVLESEEMASKRGVKPHVYLTGYGNACDAFHQTASSEDGEGAYLAMKEALVMAHVSPKEIQYVNAHGTGTPNNDQSESVSLQRLFGAHMPLVSSTKSFTGHTTSASGSIEAVICILAMQHHFVPANLGWEHQMEKGITPTLGVEHITLAHVLCNSFGFGGNDSALLFSLHPTNNHATEASHDEKEVIIRSRVEITTVEELDGIRKYIKPLEARRMGKIMKSSLLSSMEALAAAGIEKPDAIITGTMYGCLEYSELLLNQMKDEGESMLKPTYFMQSTHNTIGSNIAIKTQCHGYNVTYTQGKDSLSWAVRDAEMLIKEGKARTVLVGCHDESTHLFNSLLKRDGAEELPFIHSIAMVLSCGE</sequence>
<evidence type="ECO:0000313" key="6">
    <source>
        <dbReference type="Proteomes" id="UP000682195"/>
    </source>
</evidence>
<evidence type="ECO:0000313" key="5">
    <source>
        <dbReference type="EMBL" id="QUB75213.1"/>
    </source>
</evidence>
<evidence type="ECO:0000256" key="1">
    <source>
        <dbReference type="ARBA" id="ARBA00008467"/>
    </source>
</evidence>